<evidence type="ECO:0000256" key="6">
    <source>
        <dbReference type="ARBA" id="ARBA00023063"/>
    </source>
</evidence>
<dbReference type="InterPro" id="IPR012748">
    <property type="entry name" value="Rieske-like_NirD"/>
</dbReference>
<dbReference type="PROSITE" id="PS51296">
    <property type="entry name" value="RIESKE"/>
    <property type="match status" value="1"/>
</dbReference>
<dbReference type="SUPFAM" id="SSF50022">
    <property type="entry name" value="ISP domain"/>
    <property type="match status" value="1"/>
</dbReference>
<dbReference type="RefSeq" id="WP_123639290.1">
    <property type="nucleotide sequence ID" value="NZ_RJUK01000003.1"/>
</dbReference>
<dbReference type="InterPro" id="IPR017941">
    <property type="entry name" value="Rieske_2Fe-2S"/>
</dbReference>
<keyword evidence="5" id="KW-0411">Iron-sulfur</keyword>
<dbReference type="GO" id="GO:0008942">
    <property type="term" value="F:nitrite reductase [NAD(P)H] activity"/>
    <property type="evidence" value="ECO:0007669"/>
    <property type="project" value="InterPro"/>
</dbReference>
<dbReference type="PROSITE" id="PS51300">
    <property type="entry name" value="NIRD"/>
    <property type="match status" value="1"/>
</dbReference>
<evidence type="ECO:0000256" key="3">
    <source>
        <dbReference type="ARBA" id="ARBA00023002"/>
    </source>
</evidence>
<feature type="domain" description="Rieske" evidence="7">
    <location>
        <begin position="14"/>
        <end position="115"/>
    </location>
</feature>
<evidence type="ECO:0000256" key="2">
    <source>
        <dbReference type="ARBA" id="ARBA00022723"/>
    </source>
</evidence>
<dbReference type="PANTHER" id="PTHR40562:SF1">
    <property type="entry name" value="NITRITE REDUCTASE (NADH) SMALL SUBUNIT"/>
    <property type="match status" value="1"/>
</dbReference>
<dbReference type="GO" id="GO:0042128">
    <property type="term" value="P:nitrate assimilation"/>
    <property type="evidence" value="ECO:0007669"/>
    <property type="project" value="UniProtKB-KW"/>
</dbReference>
<accession>A0A3N1NP83</accession>
<evidence type="ECO:0000313" key="9">
    <source>
        <dbReference type="Proteomes" id="UP000273643"/>
    </source>
</evidence>
<keyword evidence="6" id="KW-0534">Nitrate assimilation</keyword>
<proteinExistence type="predicted"/>
<dbReference type="Gene3D" id="2.102.10.10">
    <property type="entry name" value="Rieske [2Fe-2S] iron-sulphur domain"/>
    <property type="match status" value="1"/>
</dbReference>
<dbReference type="InterPro" id="IPR036922">
    <property type="entry name" value="Rieske_2Fe-2S_sf"/>
</dbReference>
<dbReference type="AlphaFoldDB" id="A0A3N1NP83"/>
<dbReference type="Proteomes" id="UP000273643">
    <property type="component" value="Unassembled WGS sequence"/>
</dbReference>
<sequence length="117" mass="12856">MNTAVAKKVEQTWVEVCSKSDLQPNSGLCALIHQKQVAIFYSKTLDEVFAIGNYDPIGQANVLSRGIIGSLGERTVVASPLYKEHYDLRTGECLESDAHSVPVYPVRVENGVVHIQI</sequence>
<organism evidence="8 9">
    <name type="scientific">Marinimicrobium koreense</name>
    <dbReference type="NCBI Taxonomy" id="306545"/>
    <lineage>
        <taxon>Bacteria</taxon>
        <taxon>Pseudomonadati</taxon>
        <taxon>Pseudomonadota</taxon>
        <taxon>Gammaproteobacteria</taxon>
        <taxon>Cellvibrionales</taxon>
        <taxon>Cellvibrionaceae</taxon>
        <taxon>Marinimicrobium</taxon>
    </lineage>
</organism>
<keyword evidence="4" id="KW-0408">Iron</keyword>
<keyword evidence="3" id="KW-0560">Oxidoreductase</keyword>
<keyword evidence="2" id="KW-0479">Metal-binding</keyword>
<dbReference type="CDD" id="cd03529">
    <property type="entry name" value="Rieske_NirD"/>
    <property type="match status" value="1"/>
</dbReference>
<dbReference type="Pfam" id="PF13806">
    <property type="entry name" value="Rieske_2"/>
    <property type="match status" value="1"/>
</dbReference>
<evidence type="ECO:0000313" key="8">
    <source>
        <dbReference type="EMBL" id="ROQ17943.1"/>
    </source>
</evidence>
<keyword evidence="9" id="KW-1185">Reference proteome</keyword>
<evidence type="ECO:0000256" key="5">
    <source>
        <dbReference type="ARBA" id="ARBA00023014"/>
    </source>
</evidence>
<dbReference type="PANTHER" id="PTHR40562">
    <property type="match status" value="1"/>
</dbReference>
<name>A0A3N1NP83_9GAMM</name>
<protein>
    <submittedName>
        <fullName evidence="8">Assimilatory nitrite reductase (NAD(P)H) small subunit</fullName>
    </submittedName>
</protein>
<dbReference type="NCBIfam" id="TIGR02378">
    <property type="entry name" value="nirD_assim_sml"/>
    <property type="match status" value="1"/>
</dbReference>
<dbReference type="GO" id="GO:0046872">
    <property type="term" value="F:metal ion binding"/>
    <property type="evidence" value="ECO:0007669"/>
    <property type="project" value="UniProtKB-KW"/>
</dbReference>
<comment type="caution">
    <text evidence="8">The sequence shown here is derived from an EMBL/GenBank/DDBJ whole genome shotgun (WGS) entry which is preliminary data.</text>
</comment>
<evidence type="ECO:0000259" key="7">
    <source>
        <dbReference type="PROSITE" id="PS51296"/>
    </source>
</evidence>
<keyword evidence="1" id="KW-0001">2Fe-2S</keyword>
<dbReference type="GO" id="GO:0051537">
    <property type="term" value="F:2 iron, 2 sulfur cluster binding"/>
    <property type="evidence" value="ECO:0007669"/>
    <property type="project" value="UniProtKB-KW"/>
</dbReference>
<dbReference type="EMBL" id="RJUK01000003">
    <property type="protein sequence ID" value="ROQ17943.1"/>
    <property type="molecule type" value="Genomic_DNA"/>
</dbReference>
<dbReference type="OrthoDB" id="516687at2"/>
<reference evidence="8 9" key="1">
    <citation type="submission" date="2018-11" db="EMBL/GenBank/DDBJ databases">
        <title>Genomic Encyclopedia of Type Strains, Phase IV (KMG-IV): sequencing the most valuable type-strain genomes for metagenomic binning, comparative biology and taxonomic classification.</title>
        <authorList>
            <person name="Goeker M."/>
        </authorList>
    </citation>
    <scope>NUCLEOTIDE SEQUENCE [LARGE SCALE GENOMIC DNA]</scope>
    <source>
        <strain evidence="8 9">DSM 16974</strain>
    </source>
</reference>
<evidence type="ECO:0000256" key="4">
    <source>
        <dbReference type="ARBA" id="ARBA00023004"/>
    </source>
</evidence>
<evidence type="ECO:0000256" key="1">
    <source>
        <dbReference type="ARBA" id="ARBA00022714"/>
    </source>
</evidence>
<gene>
    <name evidence="8" type="ORF">EDC38_2913</name>
</gene>
<dbReference type="InterPro" id="IPR017881">
    <property type="entry name" value="NirD"/>
</dbReference>